<comment type="similarity">
    <text evidence="3 14">Belongs to the pyruvate kinase family.</text>
</comment>
<evidence type="ECO:0000256" key="4">
    <source>
        <dbReference type="ARBA" id="ARBA00012142"/>
    </source>
</evidence>
<accession>A0AAV1IME3</accession>
<dbReference type="SUPFAM" id="SSF51621">
    <property type="entry name" value="Phosphoenolpyruvate/pyruvate domain"/>
    <property type="match status" value="1"/>
</dbReference>
<feature type="compositionally biased region" description="Polar residues" evidence="15">
    <location>
        <begin position="440"/>
        <end position="454"/>
    </location>
</feature>
<evidence type="ECO:0000256" key="5">
    <source>
        <dbReference type="ARBA" id="ARBA00022679"/>
    </source>
</evidence>
<dbReference type="InterPro" id="IPR015806">
    <property type="entry name" value="Pyrv_Knase_insert_dom_sf"/>
</dbReference>
<dbReference type="EMBL" id="CAUYUE010000018">
    <property type="protein sequence ID" value="CAK0787867.1"/>
    <property type="molecule type" value="Genomic_DNA"/>
</dbReference>
<dbReference type="Gene3D" id="3.20.20.60">
    <property type="entry name" value="Phosphoenolpyruvate-binding domains"/>
    <property type="match status" value="1"/>
</dbReference>
<organism evidence="18 19">
    <name type="scientific">Coccomyxa viridis</name>
    <dbReference type="NCBI Taxonomy" id="1274662"/>
    <lineage>
        <taxon>Eukaryota</taxon>
        <taxon>Viridiplantae</taxon>
        <taxon>Chlorophyta</taxon>
        <taxon>core chlorophytes</taxon>
        <taxon>Trebouxiophyceae</taxon>
        <taxon>Trebouxiophyceae incertae sedis</taxon>
        <taxon>Coccomyxaceae</taxon>
        <taxon>Coccomyxa</taxon>
    </lineage>
</organism>
<evidence type="ECO:0000256" key="15">
    <source>
        <dbReference type="SAM" id="MobiDB-lite"/>
    </source>
</evidence>
<evidence type="ECO:0000256" key="9">
    <source>
        <dbReference type="ARBA" id="ARBA00022840"/>
    </source>
</evidence>
<dbReference type="GO" id="GO:0016301">
    <property type="term" value="F:kinase activity"/>
    <property type="evidence" value="ECO:0007669"/>
    <property type="project" value="UniProtKB-KW"/>
</dbReference>
<comment type="caution">
    <text evidence="18">The sequence shown here is derived from an EMBL/GenBank/DDBJ whole genome shotgun (WGS) entry which is preliminary data.</text>
</comment>
<evidence type="ECO:0000256" key="3">
    <source>
        <dbReference type="ARBA" id="ARBA00008663"/>
    </source>
</evidence>
<evidence type="ECO:0000313" key="18">
    <source>
        <dbReference type="EMBL" id="CAK0787867.1"/>
    </source>
</evidence>
<dbReference type="InterPro" id="IPR040442">
    <property type="entry name" value="Pyrv_kinase-like_dom_sf"/>
</dbReference>
<evidence type="ECO:0000256" key="7">
    <source>
        <dbReference type="ARBA" id="ARBA00022741"/>
    </source>
</evidence>
<evidence type="ECO:0000259" key="17">
    <source>
        <dbReference type="Pfam" id="PF02887"/>
    </source>
</evidence>
<evidence type="ECO:0000256" key="12">
    <source>
        <dbReference type="ARBA" id="ARBA00023317"/>
    </source>
</evidence>
<proteinExistence type="inferred from homology"/>
<dbReference type="Pfam" id="PF02887">
    <property type="entry name" value="PK_C"/>
    <property type="match status" value="1"/>
</dbReference>
<keyword evidence="6" id="KW-0479">Metal-binding</keyword>
<dbReference type="InterPro" id="IPR015813">
    <property type="entry name" value="Pyrv/PenolPyrv_kinase-like_dom"/>
</dbReference>
<evidence type="ECO:0000256" key="8">
    <source>
        <dbReference type="ARBA" id="ARBA00022777"/>
    </source>
</evidence>
<evidence type="ECO:0000256" key="13">
    <source>
        <dbReference type="ARBA" id="ARBA00048152"/>
    </source>
</evidence>
<evidence type="ECO:0000256" key="14">
    <source>
        <dbReference type="RuleBase" id="RU000504"/>
    </source>
</evidence>
<dbReference type="GO" id="GO:0000287">
    <property type="term" value="F:magnesium ion binding"/>
    <property type="evidence" value="ECO:0007669"/>
    <property type="project" value="InterPro"/>
</dbReference>
<keyword evidence="11 14" id="KW-0324">Glycolysis</keyword>
<evidence type="ECO:0000256" key="2">
    <source>
        <dbReference type="ARBA" id="ARBA00004997"/>
    </source>
</evidence>
<comment type="catalytic activity">
    <reaction evidence="13 14">
        <text>pyruvate + ATP = phosphoenolpyruvate + ADP + H(+)</text>
        <dbReference type="Rhea" id="RHEA:18157"/>
        <dbReference type="ChEBI" id="CHEBI:15361"/>
        <dbReference type="ChEBI" id="CHEBI:15378"/>
        <dbReference type="ChEBI" id="CHEBI:30616"/>
        <dbReference type="ChEBI" id="CHEBI:58702"/>
        <dbReference type="ChEBI" id="CHEBI:456216"/>
        <dbReference type="EC" id="2.7.1.40"/>
    </reaction>
</comment>
<evidence type="ECO:0000259" key="16">
    <source>
        <dbReference type="Pfam" id="PF00224"/>
    </source>
</evidence>
<keyword evidence="19" id="KW-1185">Reference proteome</keyword>
<keyword evidence="5 14" id="KW-0808">Transferase</keyword>
<evidence type="ECO:0000256" key="6">
    <source>
        <dbReference type="ARBA" id="ARBA00022723"/>
    </source>
</evidence>
<gene>
    <name evidence="18" type="ORF">CVIRNUC_011089</name>
</gene>
<dbReference type="AlphaFoldDB" id="A0AAV1IME3"/>
<dbReference type="Proteomes" id="UP001314263">
    <property type="component" value="Unassembled WGS sequence"/>
</dbReference>
<dbReference type="InterPro" id="IPR015793">
    <property type="entry name" value="Pyrv_Knase_brl"/>
</dbReference>
<dbReference type="GO" id="GO:0004743">
    <property type="term" value="F:pyruvate kinase activity"/>
    <property type="evidence" value="ECO:0007669"/>
    <property type="project" value="UniProtKB-EC"/>
</dbReference>
<reference evidence="18 19" key="1">
    <citation type="submission" date="2023-10" db="EMBL/GenBank/DDBJ databases">
        <authorList>
            <person name="Maclean D."/>
            <person name="Macfadyen A."/>
        </authorList>
    </citation>
    <scope>NUCLEOTIDE SEQUENCE [LARGE SCALE GENOMIC DNA]</scope>
</reference>
<comment type="pathway">
    <text evidence="2 14">Carbohydrate degradation; glycolysis; pyruvate from D-glyceraldehyde 3-phosphate: step 5/5.</text>
</comment>
<dbReference type="InterPro" id="IPR036918">
    <property type="entry name" value="Pyrv_Knase_C_sf"/>
</dbReference>
<sequence length="681" mass="73225">MPPFRTTKAKTHLLKSTDLSSICEPADPNESAFTATKVVFTIGPACQDVETLCRILDAGATCARCDLTWGSLGFHKKSLANLAEAMKRTRKLCAIMVDSVGRELIINRPTQDDEDGWPTFEAGIAVEANQKVILSTKPGATIGGNLLPVSYSKFTSMIKQGDTIFLGRYLVTGSEESSCYLTVDEVKSDEVICTSRNSAQLDGLLTVFHTERSADTLQNIQNDLPILTEYDKKVIKAISKELEIDFLSLSFVREGEDLTVAREFLESIGATTTKLAAKCETRQSLFNFQAITEAADAIIMSRGNLGLDVLPEKMALAQKAVISNCNLLGKPVLITRVVDTMVNAPRPTRAEATDVANAVLDGVDGILLGAETLRGKYAVQTVQTILAICHQAEKAFDHNYHFEHLMQEALEAEAERDMGGLGRSISSMSFGSGEREQMAHQLSGNAGSSPHLMNTGSPLMTKLESIASSAVRAADKVGAALIIVYTQSGQTASLISKYRPPMPILTLVIPTLKNDGMKWTLVGRGVARQCQIQRGLLPVLAAPSPSGDTLLHEAVSMSSRVGLTKPNDHIVVVQMISDSLVVKILSVDELGEGIKPIRPQSLVDMMKATAGMEDDEEFEGMNGRPGNTIGQPSIMNGLNRHMVHTTSTISNAPNVPTAPATTGIANMHIATDASKMNGKAQ</sequence>
<dbReference type="Pfam" id="PF00224">
    <property type="entry name" value="PK"/>
    <property type="match status" value="1"/>
</dbReference>
<keyword evidence="9" id="KW-0067">ATP-binding</keyword>
<dbReference type="Gene3D" id="2.40.33.10">
    <property type="entry name" value="PK beta-barrel domain-like"/>
    <property type="match status" value="1"/>
</dbReference>
<dbReference type="EC" id="2.7.1.40" evidence="4 14"/>
<feature type="region of interest" description="Disordered" evidence="15">
    <location>
        <begin position="434"/>
        <end position="454"/>
    </location>
</feature>
<keyword evidence="8 14" id="KW-0418">Kinase</keyword>
<dbReference type="PRINTS" id="PR01050">
    <property type="entry name" value="PYRUVTKNASE"/>
</dbReference>
<evidence type="ECO:0000256" key="11">
    <source>
        <dbReference type="ARBA" id="ARBA00023152"/>
    </source>
</evidence>
<evidence type="ECO:0000256" key="10">
    <source>
        <dbReference type="ARBA" id="ARBA00022842"/>
    </source>
</evidence>
<evidence type="ECO:0000256" key="1">
    <source>
        <dbReference type="ARBA" id="ARBA00001958"/>
    </source>
</evidence>
<keyword evidence="12" id="KW-0670">Pyruvate</keyword>
<dbReference type="Gene3D" id="3.40.1380.20">
    <property type="entry name" value="Pyruvate kinase, C-terminal domain"/>
    <property type="match status" value="1"/>
</dbReference>
<dbReference type="PANTHER" id="PTHR11817">
    <property type="entry name" value="PYRUVATE KINASE"/>
    <property type="match status" value="1"/>
</dbReference>
<keyword evidence="10 14" id="KW-0460">Magnesium</keyword>
<dbReference type="GO" id="GO:0005524">
    <property type="term" value="F:ATP binding"/>
    <property type="evidence" value="ECO:0007669"/>
    <property type="project" value="UniProtKB-KW"/>
</dbReference>
<evidence type="ECO:0000313" key="19">
    <source>
        <dbReference type="Proteomes" id="UP001314263"/>
    </source>
</evidence>
<dbReference type="SUPFAM" id="SSF52935">
    <property type="entry name" value="PK C-terminal domain-like"/>
    <property type="match status" value="1"/>
</dbReference>
<protein>
    <recommendedName>
        <fullName evidence="4 14">Pyruvate kinase</fullName>
        <ecNumber evidence="4 14">2.7.1.40</ecNumber>
    </recommendedName>
</protein>
<feature type="domain" description="Pyruvate kinase barrel" evidence="16">
    <location>
        <begin position="35"/>
        <end position="382"/>
    </location>
</feature>
<feature type="domain" description="Pyruvate kinase C-terminal" evidence="17">
    <location>
        <begin position="464"/>
        <end position="575"/>
    </location>
</feature>
<comment type="cofactor">
    <cofactor evidence="1">
        <name>K(+)</name>
        <dbReference type="ChEBI" id="CHEBI:29103"/>
    </cofactor>
</comment>
<dbReference type="InterPro" id="IPR001697">
    <property type="entry name" value="Pyr_Knase"/>
</dbReference>
<name>A0AAV1IME3_9CHLO</name>
<dbReference type="GO" id="GO:0030955">
    <property type="term" value="F:potassium ion binding"/>
    <property type="evidence" value="ECO:0007669"/>
    <property type="project" value="InterPro"/>
</dbReference>
<keyword evidence="7" id="KW-0547">Nucleotide-binding</keyword>
<dbReference type="InterPro" id="IPR015795">
    <property type="entry name" value="Pyrv_Knase_C"/>
</dbReference>